<feature type="compositionally biased region" description="Polar residues" evidence="1">
    <location>
        <begin position="272"/>
        <end position="284"/>
    </location>
</feature>
<evidence type="ECO:0000256" key="1">
    <source>
        <dbReference type="SAM" id="MobiDB-lite"/>
    </source>
</evidence>
<gene>
    <name evidence="2" type="primary">RvY_05874-1</name>
    <name evidence="2" type="synonym">RvY_05874.1</name>
    <name evidence="2" type="ORF">RvY_05874</name>
</gene>
<evidence type="ECO:0000313" key="3">
    <source>
        <dbReference type="Proteomes" id="UP000186922"/>
    </source>
</evidence>
<feature type="compositionally biased region" description="Low complexity" evidence="1">
    <location>
        <begin position="222"/>
        <end position="248"/>
    </location>
</feature>
<feature type="region of interest" description="Disordered" evidence="1">
    <location>
        <begin position="217"/>
        <end position="291"/>
    </location>
</feature>
<feature type="compositionally biased region" description="Low complexity" evidence="1">
    <location>
        <begin position="71"/>
        <end position="82"/>
    </location>
</feature>
<proteinExistence type="predicted"/>
<comment type="caution">
    <text evidence="2">The sequence shown here is derived from an EMBL/GenBank/DDBJ whole genome shotgun (WGS) entry which is preliminary data.</text>
</comment>
<name>A0A1D1UWJ6_RAMVA</name>
<evidence type="ECO:0000313" key="2">
    <source>
        <dbReference type="EMBL" id="GAU94026.1"/>
    </source>
</evidence>
<organism evidence="2 3">
    <name type="scientific">Ramazzottius varieornatus</name>
    <name type="common">Water bear</name>
    <name type="synonym">Tardigrade</name>
    <dbReference type="NCBI Taxonomy" id="947166"/>
    <lineage>
        <taxon>Eukaryota</taxon>
        <taxon>Metazoa</taxon>
        <taxon>Ecdysozoa</taxon>
        <taxon>Tardigrada</taxon>
        <taxon>Eutardigrada</taxon>
        <taxon>Parachela</taxon>
        <taxon>Hypsibioidea</taxon>
        <taxon>Ramazzottiidae</taxon>
        <taxon>Ramazzottius</taxon>
    </lineage>
</organism>
<sequence>MPSGQQPVFIFLVSVDGTFLVPFCGVSVTSIAFPGQSLVFRNLFWPVLSANEADLSKMGREELNQRQRDASTSTSTSGSGSSAIFVTEENEEMDREACPDEDISRTQPAKEPSFPEYWRGDIVFRNGDCVLCVVRLPSHLTIEAVKVVPGWIQRIYEKDVVLTCRYGFGRVSQLAVLDHCSHWEQALVKQMTAAATAGRVLEQLSLMEEVFPGSLLEDRSDSPSYAGSSEPSSSSPSNSSHHSASYYGKSRVWPRRTPQESHRSRNLRQPRSRTQQGTSNSPSGPVQRDQVDQQFQEAPMAPQQNYEYFCSPQVNYMRGFQWSPQTPATYSGQAYGSPPAVQNVLVPQPLYTQLQGQSQTFYPRFCTPCDYRGVLPTDLGYATQ</sequence>
<reference evidence="2 3" key="1">
    <citation type="journal article" date="2016" name="Nat. Commun.">
        <title>Extremotolerant tardigrade genome and improved radiotolerance of human cultured cells by tardigrade-unique protein.</title>
        <authorList>
            <person name="Hashimoto T."/>
            <person name="Horikawa D.D."/>
            <person name="Saito Y."/>
            <person name="Kuwahara H."/>
            <person name="Kozuka-Hata H."/>
            <person name="Shin-I T."/>
            <person name="Minakuchi Y."/>
            <person name="Ohishi K."/>
            <person name="Motoyama A."/>
            <person name="Aizu T."/>
            <person name="Enomoto A."/>
            <person name="Kondo K."/>
            <person name="Tanaka S."/>
            <person name="Hara Y."/>
            <person name="Koshikawa S."/>
            <person name="Sagara H."/>
            <person name="Miura T."/>
            <person name="Yokobori S."/>
            <person name="Miyagawa K."/>
            <person name="Suzuki Y."/>
            <person name="Kubo T."/>
            <person name="Oyama M."/>
            <person name="Kohara Y."/>
            <person name="Fujiyama A."/>
            <person name="Arakawa K."/>
            <person name="Katayama T."/>
            <person name="Toyoda A."/>
            <person name="Kunieda T."/>
        </authorList>
    </citation>
    <scope>NUCLEOTIDE SEQUENCE [LARGE SCALE GENOMIC DNA]</scope>
    <source>
        <strain evidence="2 3">YOKOZUNA-1</strain>
    </source>
</reference>
<accession>A0A1D1UWJ6</accession>
<protein>
    <submittedName>
        <fullName evidence="2">Uncharacterized protein</fullName>
    </submittedName>
</protein>
<keyword evidence="3" id="KW-1185">Reference proteome</keyword>
<dbReference type="Proteomes" id="UP000186922">
    <property type="component" value="Unassembled WGS sequence"/>
</dbReference>
<dbReference type="AlphaFoldDB" id="A0A1D1UWJ6"/>
<feature type="region of interest" description="Disordered" evidence="1">
    <location>
        <begin position="61"/>
        <end position="91"/>
    </location>
</feature>
<dbReference type="EMBL" id="BDGG01000002">
    <property type="protein sequence ID" value="GAU94026.1"/>
    <property type="molecule type" value="Genomic_DNA"/>
</dbReference>